<keyword evidence="5 6" id="KW-0472">Membrane</keyword>
<dbReference type="KEGG" id="amv:ACMV_00460"/>
<comment type="subcellular location">
    <subcellularLocation>
        <location evidence="1">Cell membrane</location>
        <topology evidence="1">Multi-pass membrane protein</topology>
    </subcellularLocation>
</comment>
<evidence type="ECO:0000256" key="2">
    <source>
        <dbReference type="ARBA" id="ARBA00022475"/>
    </source>
</evidence>
<protein>
    <submittedName>
        <fullName evidence="7">Putative lysine exporter protein</fullName>
    </submittedName>
</protein>
<feature type="transmembrane region" description="Helical" evidence="6">
    <location>
        <begin position="6"/>
        <end position="34"/>
    </location>
</feature>
<dbReference type="PANTHER" id="PTHR30086">
    <property type="entry name" value="ARGININE EXPORTER PROTEIN ARGO"/>
    <property type="match status" value="1"/>
</dbReference>
<dbReference type="InterPro" id="IPR001123">
    <property type="entry name" value="LeuE-type"/>
</dbReference>
<proteinExistence type="predicted"/>
<gene>
    <name evidence="7" type="ordered locus">ACMV_00460</name>
</gene>
<keyword evidence="3 6" id="KW-0812">Transmembrane</keyword>
<evidence type="ECO:0000313" key="7">
    <source>
        <dbReference type="EMBL" id="BAJ79393.1"/>
    </source>
</evidence>
<evidence type="ECO:0000256" key="4">
    <source>
        <dbReference type="ARBA" id="ARBA00022989"/>
    </source>
</evidence>
<evidence type="ECO:0000256" key="1">
    <source>
        <dbReference type="ARBA" id="ARBA00004651"/>
    </source>
</evidence>
<organism evidence="7 8">
    <name type="scientific">Acidiphilium multivorum (strain DSM 11245 / JCM 8867 / NBRC 100883 / AIU 301)</name>
    <dbReference type="NCBI Taxonomy" id="926570"/>
    <lineage>
        <taxon>Bacteria</taxon>
        <taxon>Pseudomonadati</taxon>
        <taxon>Pseudomonadota</taxon>
        <taxon>Alphaproteobacteria</taxon>
        <taxon>Acetobacterales</taxon>
        <taxon>Acidocellaceae</taxon>
        <taxon>Acidiphilium</taxon>
    </lineage>
</organism>
<name>F0J111_ACIMA</name>
<dbReference type="HOGENOM" id="CLU_079569_2_3_5"/>
<reference evidence="7 8" key="1">
    <citation type="submission" date="2010-12" db="EMBL/GenBank/DDBJ databases">
        <title>Whole genome sequence of Acidiphilium multivorum AIU301.</title>
        <authorList>
            <person name="Narita-Yamada S."/>
            <person name="Nakamura S."/>
            <person name="Ito N."/>
            <person name="Takarada H."/>
            <person name="Katano Y."/>
            <person name="Nakazawa H."/>
            <person name="Hosoyama A."/>
            <person name="Yamada R."/>
            <person name="Fujita N."/>
        </authorList>
    </citation>
    <scope>NUCLEOTIDE SEQUENCE [LARGE SCALE GENOMIC DNA]</scope>
    <source>
        <strain evidence="8">DSM 11245 / JCM 8867 / AIU301</strain>
    </source>
</reference>
<accession>F0J111</accession>
<keyword evidence="8" id="KW-1185">Reference proteome</keyword>
<feature type="transmembrane region" description="Helical" evidence="6">
    <location>
        <begin position="150"/>
        <end position="170"/>
    </location>
</feature>
<dbReference type="EMBL" id="AP012035">
    <property type="protein sequence ID" value="BAJ79393.1"/>
    <property type="molecule type" value="Genomic_DNA"/>
</dbReference>
<dbReference type="GO" id="GO:0015171">
    <property type="term" value="F:amino acid transmembrane transporter activity"/>
    <property type="evidence" value="ECO:0007669"/>
    <property type="project" value="TreeGrafter"/>
</dbReference>
<evidence type="ECO:0000256" key="5">
    <source>
        <dbReference type="ARBA" id="ARBA00023136"/>
    </source>
</evidence>
<feature type="transmembrane region" description="Helical" evidence="6">
    <location>
        <begin position="46"/>
        <end position="67"/>
    </location>
</feature>
<dbReference type="GO" id="GO:0005886">
    <property type="term" value="C:plasma membrane"/>
    <property type="evidence" value="ECO:0007669"/>
    <property type="project" value="UniProtKB-SubCell"/>
</dbReference>
<dbReference type="OrthoDB" id="9804822at2"/>
<keyword evidence="2" id="KW-1003">Cell membrane</keyword>
<dbReference type="AlphaFoldDB" id="F0J111"/>
<dbReference type="Proteomes" id="UP000007100">
    <property type="component" value="Chromosome"/>
</dbReference>
<evidence type="ECO:0000313" key="8">
    <source>
        <dbReference type="Proteomes" id="UP000007100"/>
    </source>
</evidence>
<feature type="transmembrane region" description="Helical" evidence="6">
    <location>
        <begin position="182"/>
        <end position="206"/>
    </location>
</feature>
<keyword evidence="4 6" id="KW-1133">Transmembrane helix</keyword>
<evidence type="ECO:0000256" key="3">
    <source>
        <dbReference type="ARBA" id="ARBA00022692"/>
    </source>
</evidence>
<sequence length="215" mass="22900">MNIHLGVLSVYIVTVITMIAVPGPVVILVTGAGLSGGWARAFRTIIGTNAASLVMIALSALIIKGIFDVNQTIFDILKLFGAIYIGYVGLSIIREAYHSDLVDMAFSKKLGGIRRGFSLAISNPKDIIFFSSFFPQFIDVTSNKNASLGILTVVWILLDFTTLMTVYFTISRVARPSSNAVMLKIAGSLLVLIAIIGATVSIAALLGDASLSSRL</sequence>
<dbReference type="Pfam" id="PF01810">
    <property type="entry name" value="LysE"/>
    <property type="match status" value="1"/>
</dbReference>
<evidence type="ECO:0000256" key="6">
    <source>
        <dbReference type="SAM" id="Phobius"/>
    </source>
</evidence>
<dbReference type="PANTHER" id="PTHR30086:SF20">
    <property type="entry name" value="ARGININE EXPORTER PROTEIN ARGO-RELATED"/>
    <property type="match status" value="1"/>
</dbReference>
<feature type="transmembrane region" description="Helical" evidence="6">
    <location>
        <begin position="79"/>
        <end position="97"/>
    </location>
</feature>
<dbReference type="RefSeq" id="WP_013639141.1">
    <property type="nucleotide sequence ID" value="NC_015186.1"/>
</dbReference>